<reference evidence="5" key="2">
    <citation type="journal article" date="2022" name="Sci. Total Environ.">
        <title>Prevalence, transmission, and molecular epidemiology of tet(X)-positive bacteria among humans, animals, and environmental niches in China: An epidemiological, and genomic-based study.</title>
        <authorList>
            <person name="Dong N."/>
            <person name="Zeng Y."/>
            <person name="Cai C."/>
            <person name="Sun C."/>
            <person name="Lu J."/>
            <person name="Liu C."/>
            <person name="Zhou H."/>
            <person name="Sun Q."/>
            <person name="Shu L."/>
            <person name="Wang H."/>
            <person name="Wang Y."/>
            <person name="Wang S."/>
            <person name="Wu C."/>
            <person name="Chan E.W."/>
            <person name="Chen G."/>
            <person name="Shen Z."/>
            <person name="Chen S."/>
            <person name="Zhang R."/>
        </authorList>
    </citation>
    <scope>NUCLEOTIDE SEQUENCE</scope>
    <source>
        <strain evidence="5">R1692</strain>
    </source>
</reference>
<dbReference type="PANTHER" id="PTHR23416">
    <property type="entry name" value="SIALIC ACID SYNTHASE-RELATED"/>
    <property type="match status" value="1"/>
</dbReference>
<gene>
    <name evidence="5" type="ORF">HX018_00115</name>
</gene>
<dbReference type="CDD" id="cd04647">
    <property type="entry name" value="LbH_MAT_like"/>
    <property type="match status" value="1"/>
</dbReference>
<keyword evidence="3" id="KW-0677">Repeat</keyword>
<protein>
    <submittedName>
        <fullName evidence="5">Acyltransferase</fullName>
    </submittedName>
</protein>
<sequence length="182" mass="19977">MNPLLARPRWYVRIFRCFYIHRARGSFIYRSARMDVVPFSDFSLGERSIIESYSVINNAVGPVRIGEHTRVGIGSTVIGPVSIGNHVIIAQHVLLSGLNHRYQDSTIPISLQGIQTNPIVIEDEVWIGGNAVILAGVTIGKHAVVAAGSVVTRDVDPYTIVAGNPARAIKRRSIQGNKWEPV</sequence>
<accession>A0ABT7NHJ0</accession>
<proteinExistence type="inferred from homology"/>
<organism evidence="5 6">
    <name type="scientific">Sphingobacterium hotanense</name>
    <dbReference type="NCBI Taxonomy" id="649196"/>
    <lineage>
        <taxon>Bacteria</taxon>
        <taxon>Pseudomonadati</taxon>
        <taxon>Bacteroidota</taxon>
        <taxon>Sphingobacteriia</taxon>
        <taxon>Sphingobacteriales</taxon>
        <taxon>Sphingobacteriaceae</taxon>
        <taxon>Sphingobacterium</taxon>
    </lineage>
</organism>
<comment type="caution">
    <text evidence="5">The sequence shown here is derived from an EMBL/GenBank/DDBJ whole genome shotgun (WGS) entry which is preliminary data.</text>
</comment>
<evidence type="ECO:0000313" key="5">
    <source>
        <dbReference type="EMBL" id="MDM1046660.1"/>
    </source>
</evidence>
<dbReference type="PROSITE" id="PS00101">
    <property type="entry name" value="HEXAPEP_TRANSFERASES"/>
    <property type="match status" value="1"/>
</dbReference>
<dbReference type="InterPro" id="IPR011004">
    <property type="entry name" value="Trimer_LpxA-like_sf"/>
</dbReference>
<dbReference type="Proteomes" id="UP001170954">
    <property type="component" value="Unassembled WGS sequence"/>
</dbReference>
<name>A0ABT7NHJ0_9SPHI</name>
<comment type="similarity">
    <text evidence="1">Belongs to the transferase hexapeptide repeat family.</text>
</comment>
<dbReference type="InterPro" id="IPR001451">
    <property type="entry name" value="Hexapep"/>
</dbReference>
<dbReference type="InterPro" id="IPR051159">
    <property type="entry name" value="Hexapeptide_acetyltransf"/>
</dbReference>
<evidence type="ECO:0000256" key="3">
    <source>
        <dbReference type="ARBA" id="ARBA00022737"/>
    </source>
</evidence>
<keyword evidence="4 5" id="KW-0012">Acyltransferase</keyword>
<keyword evidence="2 5" id="KW-0808">Transferase</keyword>
<evidence type="ECO:0000256" key="2">
    <source>
        <dbReference type="ARBA" id="ARBA00022679"/>
    </source>
</evidence>
<dbReference type="EMBL" id="JACAGK010000001">
    <property type="protein sequence ID" value="MDM1046660.1"/>
    <property type="molecule type" value="Genomic_DNA"/>
</dbReference>
<keyword evidence="6" id="KW-1185">Reference proteome</keyword>
<dbReference type="Gene3D" id="2.160.10.10">
    <property type="entry name" value="Hexapeptide repeat proteins"/>
    <property type="match status" value="2"/>
</dbReference>
<dbReference type="SUPFAM" id="SSF51161">
    <property type="entry name" value="Trimeric LpxA-like enzymes"/>
    <property type="match status" value="1"/>
</dbReference>
<dbReference type="Pfam" id="PF00132">
    <property type="entry name" value="Hexapep"/>
    <property type="match status" value="2"/>
</dbReference>
<dbReference type="GO" id="GO:0016746">
    <property type="term" value="F:acyltransferase activity"/>
    <property type="evidence" value="ECO:0007669"/>
    <property type="project" value="UniProtKB-KW"/>
</dbReference>
<reference evidence="5" key="1">
    <citation type="submission" date="2020-06" db="EMBL/GenBank/DDBJ databases">
        <authorList>
            <person name="Dong N."/>
        </authorList>
    </citation>
    <scope>NUCLEOTIDE SEQUENCE</scope>
    <source>
        <strain evidence="5">R1692</strain>
    </source>
</reference>
<dbReference type="InterPro" id="IPR018357">
    <property type="entry name" value="Hexapep_transf_CS"/>
</dbReference>
<evidence type="ECO:0000256" key="1">
    <source>
        <dbReference type="ARBA" id="ARBA00007274"/>
    </source>
</evidence>
<evidence type="ECO:0000256" key="4">
    <source>
        <dbReference type="ARBA" id="ARBA00023315"/>
    </source>
</evidence>
<evidence type="ECO:0000313" key="6">
    <source>
        <dbReference type="Proteomes" id="UP001170954"/>
    </source>
</evidence>
<dbReference type="PANTHER" id="PTHR23416:SF23">
    <property type="entry name" value="ACETYLTRANSFERASE C18B11.09C-RELATED"/>
    <property type="match status" value="1"/>
</dbReference>